<reference evidence="1" key="1">
    <citation type="journal article" date="2025" name="Int. J. Syst. Evol. Microbiol.">
        <title>Inconstantimicrobium mannanitabidum sp. nov., a novel member of the family Clostridiaceae isolated from anoxic soil under the treatment of reductive soil disinfestation.</title>
        <authorList>
            <person name="Ueki A."/>
            <person name="Tonouchi A."/>
            <person name="Honma S."/>
            <person name="Kaku N."/>
            <person name="Ueki K."/>
        </authorList>
    </citation>
    <scope>NUCLEOTIDE SEQUENCE</scope>
    <source>
        <strain evidence="1">TW13</strain>
    </source>
</reference>
<dbReference type="EMBL" id="BROD01000001">
    <property type="protein sequence ID" value="GKX68165.1"/>
    <property type="molecule type" value="Genomic_DNA"/>
</dbReference>
<protein>
    <submittedName>
        <fullName evidence="1">Uncharacterized protein</fullName>
    </submittedName>
</protein>
<dbReference type="Proteomes" id="UP001058074">
    <property type="component" value="Unassembled WGS sequence"/>
</dbReference>
<accession>A0ACB5RGF9</accession>
<name>A0ACB5RGF9_9CLOT</name>
<sequence length="144" mass="16849">MMDDYLQELNLIDLISEKHKKLRREVMKLWLENGGEEVTDTEAHMLAMLEKSSLTIAESARKVGVTRQAAHKCAKKLIEQGYIKMEDIEGNKRDKLIVLTEKGKVYCSEMLKIKKKMEEEISMKIGRDNVEMIKMYLRRDWIGD</sequence>
<gene>
    <name evidence="1" type="ORF">rsdtw13_34230</name>
</gene>
<evidence type="ECO:0000313" key="2">
    <source>
        <dbReference type="Proteomes" id="UP001058074"/>
    </source>
</evidence>
<comment type="caution">
    <text evidence="1">The sequence shown here is derived from an EMBL/GenBank/DDBJ whole genome shotgun (WGS) entry which is preliminary data.</text>
</comment>
<proteinExistence type="predicted"/>
<organism evidence="1 2">
    <name type="scientific">Inconstantimicrobium mannanitabidum</name>
    <dbReference type="NCBI Taxonomy" id="1604901"/>
    <lineage>
        <taxon>Bacteria</taxon>
        <taxon>Bacillati</taxon>
        <taxon>Bacillota</taxon>
        <taxon>Clostridia</taxon>
        <taxon>Eubacteriales</taxon>
        <taxon>Clostridiaceae</taxon>
        <taxon>Inconstantimicrobium</taxon>
    </lineage>
</organism>
<keyword evidence="2" id="KW-1185">Reference proteome</keyword>
<evidence type="ECO:0000313" key="1">
    <source>
        <dbReference type="EMBL" id="GKX68165.1"/>
    </source>
</evidence>